<proteinExistence type="predicted"/>
<accession>A0A371I7R3</accession>
<sequence>MNKFDIKNVFLHGDLKEEVYMEIFPRFYSHNEKNKVCKLKKTLYGLKQSPRA</sequence>
<dbReference type="InterPro" id="IPR013103">
    <property type="entry name" value="RVT_2"/>
</dbReference>
<keyword evidence="3" id="KW-1185">Reference proteome</keyword>
<name>A0A371I7R3_MUCPR</name>
<reference evidence="2" key="1">
    <citation type="submission" date="2018-05" db="EMBL/GenBank/DDBJ databases">
        <title>Draft genome of Mucuna pruriens seed.</title>
        <authorList>
            <person name="Nnadi N.E."/>
            <person name="Vos R."/>
            <person name="Hasami M.H."/>
            <person name="Devisetty U.K."/>
            <person name="Aguiy J.C."/>
        </authorList>
    </citation>
    <scope>NUCLEOTIDE SEQUENCE [LARGE SCALE GENOMIC DNA]</scope>
    <source>
        <strain evidence="2">JCA_2017</strain>
    </source>
</reference>
<evidence type="ECO:0000313" key="3">
    <source>
        <dbReference type="Proteomes" id="UP000257109"/>
    </source>
</evidence>
<dbReference type="OrthoDB" id="1747567at2759"/>
<dbReference type="Pfam" id="PF07727">
    <property type="entry name" value="RVT_2"/>
    <property type="match status" value="1"/>
</dbReference>
<feature type="non-terminal residue" evidence="2">
    <location>
        <position position="52"/>
    </location>
</feature>
<evidence type="ECO:0000259" key="1">
    <source>
        <dbReference type="Pfam" id="PF07727"/>
    </source>
</evidence>
<dbReference type="EMBL" id="QJKJ01000722">
    <property type="protein sequence ID" value="RDY11058.1"/>
    <property type="molecule type" value="Genomic_DNA"/>
</dbReference>
<gene>
    <name evidence="2" type="ORF">CR513_04332</name>
</gene>
<comment type="caution">
    <text evidence="2">The sequence shown here is derived from an EMBL/GenBank/DDBJ whole genome shotgun (WGS) entry which is preliminary data.</text>
</comment>
<protein>
    <recommendedName>
        <fullName evidence="1">Reverse transcriptase Ty1/copia-type domain-containing protein</fullName>
    </recommendedName>
</protein>
<evidence type="ECO:0000313" key="2">
    <source>
        <dbReference type="EMBL" id="RDY11058.1"/>
    </source>
</evidence>
<dbReference type="Proteomes" id="UP000257109">
    <property type="component" value="Unassembled WGS sequence"/>
</dbReference>
<dbReference type="STRING" id="157652.A0A371I7R3"/>
<feature type="domain" description="Reverse transcriptase Ty1/copia-type" evidence="1">
    <location>
        <begin position="3"/>
        <end position="51"/>
    </location>
</feature>
<dbReference type="AlphaFoldDB" id="A0A371I7R3"/>
<organism evidence="2 3">
    <name type="scientific">Mucuna pruriens</name>
    <name type="common">Velvet bean</name>
    <name type="synonym">Dolichos pruriens</name>
    <dbReference type="NCBI Taxonomy" id="157652"/>
    <lineage>
        <taxon>Eukaryota</taxon>
        <taxon>Viridiplantae</taxon>
        <taxon>Streptophyta</taxon>
        <taxon>Embryophyta</taxon>
        <taxon>Tracheophyta</taxon>
        <taxon>Spermatophyta</taxon>
        <taxon>Magnoliopsida</taxon>
        <taxon>eudicotyledons</taxon>
        <taxon>Gunneridae</taxon>
        <taxon>Pentapetalae</taxon>
        <taxon>rosids</taxon>
        <taxon>fabids</taxon>
        <taxon>Fabales</taxon>
        <taxon>Fabaceae</taxon>
        <taxon>Papilionoideae</taxon>
        <taxon>50 kb inversion clade</taxon>
        <taxon>NPAAA clade</taxon>
        <taxon>indigoferoid/millettioid clade</taxon>
        <taxon>Phaseoleae</taxon>
        <taxon>Mucuna</taxon>
    </lineage>
</organism>